<dbReference type="PANTHER" id="PTHR43391:SF82">
    <property type="entry name" value="OXIDOREDUCTASE SADH-RELATED"/>
    <property type="match status" value="1"/>
</dbReference>
<dbReference type="CDD" id="cd05233">
    <property type="entry name" value="SDR_c"/>
    <property type="match status" value="1"/>
</dbReference>
<gene>
    <name evidence="5" type="ORF">FG87_24340</name>
</gene>
<dbReference type="PRINTS" id="PR00081">
    <property type="entry name" value="GDHRDH"/>
</dbReference>
<dbReference type="InterPro" id="IPR002347">
    <property type="entry name" value="SDR_fam"/>
</dbReference>
<evidence type="ECO:0000259" key="4">
    <source>
        <dbReference type="SMART" id="SM00822"/>
    </source>
</evidence>
<keyword evidence="6" id="KW-1185">Reference proteome</keyword>
<dbReference type="InterPro" id="IPR036291">
    <property type="entry name" value="NAD(P)-bd_dom_sf"/>
</dbReference>
<keyword evidence="2" id="KW-0560">Oxidoreductase</keyword>
<dbReference type="SUPFAM" id="SSF51735">
    <property type="entry name" value="NAD(P)-binding Rossmann-fold domains"/>
    <property type="match status" value="1"/>
</dbReference>
<dbReference type="PANTHER" id="PTHR43391">
    <property type="entry name" value="RETINOL DEHYDROGENASE-RELATED"/>
    <property type="match status" value="1"/>
</dbReference>
<evidence type="ECO:0000313" key="6">
    <source>
        <dbReference type="Proteomes" id="UP000031364"/>
    </source>
</evidence>
<dbReference type="Pfam" id="PF00106">
    <property type="entry name" value="adh_short"/>
    <property type="match status" value="1"/>
</dbReference>
<dbReference type="PRINTS" id="PR00080">
    <property type="entry name" value="SDRFAMILY"/>
</dbReference>
<evidence type="ECO:0000256" key="1">
    <source>
        <dbReference type="ARBA" id="ARBA00006484"/>
    </source>
</evidence>
<dbReference type="Gene3D" id="3.40.50.720">
    <property type="entry name" value="NAD(P)-binding Rossmann-like Domain"/>
    <property type="match status" value="1"/>
</dbReference>
<dbReference type="InterPro" id="IPR020904">
    <property type="entry name" value="Sc_DH/Rdtase_CS"/>
</dbReference>
<proteinExistence type="inferred from homology"/>
<dbReference type="PROSITE" id="PS00061">
    <property type="entry name" value="ADH_SHORT"/>
    <property type="match status" value="1"/>
</dbReference>
<dbReference type="InterPro" id="IPR057326">
    <property type="entry name" value="KR_dom"/>
</dbReference>
<sequence length="293" mass="30976">MTSVKPRTSGTRWLQGKVAVVTGASSGIGAATAVALARDGAGLALADIDETGMRATADRIAELGGEVSTHIVDVGNRDAIYAFAAAVEQRWGRADIVVNNAGVAVLGDGVTVSDESLRWIVDINFWGVVHGTRAFHPLVERSAGGTIVNVSSVFGLLGMPCQSAYSATKFAVRGFTESVRMELRLAGSPVRVLTVHPGGIRTNIARSTRFDGTGIARAETPEANVATFDRLARLTPEQAGAAIVKGIRGNKAKIRIGTDAIVMDIVQRLFPVGYQRIMLTVIRLGLPRTSRSR</sequence>
<dbReference type="Proteomes" id="UP000031364">
    <property type="component" value="Unassembled WGS sequence"/>
</dbReference>
<organism evidence="5 6">
    <name type="scientific">Nocardia vulneris</name>
    <dbReference type="NCBI Taxonomy" id="1141657"/>
    <lineage>
        <taxon>Bacteria</taxon>
        <taxon>Bacillati</taxon>
        <taxon>Actinomycetota</taxon>
        <taxon>Actinomycetes</taxon>
        <taxon>Mycobacteriales</taxon>
        <taxon>Nocardiaceae</taxon>
        <taxon>Nocardia</taxon>
    </lineage>
</organism>
<dbReference type="EMBL" id="JNFP01000030">
    <property type="protein sequence ID" value="KIA62601.1"/>
    <property type="molecule type" value="Genomic_DNA"/>
</dbReference>
<name>A0ABR4ZB75_9NOCA</name>
<evidence type="ECO:0000256" key="3">
    <source>
        <dbReference type="RuleBase" id="RU000363"/>
    </source>
</evidence>
<comment type="caution">
    <text evidence="5">The sequence shown here is derived from an EMBL/GenBank/DDBJ whole genome shotgun (WGS) entry which is preliminary data.</text>
</comment>
<evidence type="ECO:0000313" key="5">
    <source>
        <dbReference type="EMBL" id="KIA62601.1"/>
    </source>
</evidence>
<evidence type="ECO:0000256" key="2">
    <source>
        <dbReference type="ARBA" id="ARBA00023002"/>
    </source>
</evidence>
<accession>A0ABR4ZB75</accession>
<reference evidence="5 6" key="1">
    <citation type="journal article" date="2014" name="Int. J. Syst. Evol. Microbiol.">
        <title>Nocardia vulneris sp. nov., isolated from wounds of human patients in North America.</title>
        <authorList>
            <person name="Lasker B.A."/>
            <person name="Bell M."/>
            <person name="Klenk H.P."/>
            <person name="Sproer C."/>
            <person name="Schumann C."/>
            <person name="Schumann P."/>
            <person name="Brown J.M."/>
        </authorList>
    </citation>
    <scope>NUCLEOTIDE SEQUENCE [LARGE SCALE GENOMIC DNA]</scope>
    <source>
        <strain evidence="5 6">W9851</strain>
    </source>
</reference>
<feature type="domain" description="Ketoreductase" evidence="4">
    <location>
        <begin position="17"/>
        <end position="203"/>
    </location>
</feature>
<comment type="similarity">
    <text evidence="1 3">Belongs to the short-chain dehydrogenases/reductases (SDR) family.</text>
</comment>
<protein>
    <submittedName>
        <fullName evidence="5">Acetoin dehydrogenase</fullName>
    </submittedName>
</protein>
<dbReference type="SMART" id="SM00822">
    <property type="entry name" value="PKS_KR"/>
    <property type="match status" value="1"/>
</dbReference>